<comment type="catalytic activity">
    <reaction evidence="1">
        <text>2-phosphoglycolate + H2O = glycolate + phosphate</text>
        <dbReference type="Rhea" id="RHEA:14369"/>
        <dbReference type="ChEBI" id="CHEBI:15377"/>
        <dbReference type="ChEBI" id="CHEBI:29805"/>
        <dbReference type="ChEBI" id="CHEBI:43474"/>
        <dbReference type="ChEBI" id="CHEBI:58033"/>
        <dbReference type="EC" id="3.1.3.18"/>
    </reaction>
</comment>
<dbReference type="PANTHER" id="PTHR43434">
    <property type="entry name" value="PHOSPHOGLYCOLATE PHOSPHATASE"/>
    <property type="match status" value="1"/>
</dbReference>
<dbReference type="GO" id="GO:0008967">
    <property type="term" value="F:phosphoglycolate phosphatase activity"/>
    <property type="evidence" value="ECO:0007669"/>
    <property type="project" value="UniProtKB-EC"/>
</dbReference>
<dbReference type="RefSeq" id="WP_147869245.1">
    <property type="nucleotide sequence ID" value="NZ_CP036264.1"/>
</dbReference>
<dbReference type="PANTHER" id="PTHR43434:SF1">
    <property type="entry name" value="PHOSPHOGLYCOLATE PHOSPHATASE"/>
    <property type="match status" value="1"/>
</dbReference>
<evidence type="ECO:0000256" key="1">
    <source>
        <dbReference type="ARBA" id="ARBA00000830"/>
    </source>
</evidence>
<evidence type="ECO:0000313" key="6">
    <source>
        <dbReference type="Proteomes" id="UP000321353"/>
    </source>
</evidence>
<dbReference type="AlphaFoldDB" id="A0A5B9MFB1"/>
<dbReference type="GO" id="GO:0006281">
    <property type="term" value="P:DNA repair"/>
    <property type="evidence" value="ECO:0007669"/>
    <property type="project" value="TreeGrafter"/>
</dbReference>
<evidence type="ECO:0000256" key="3">
    <source>
        <dbReference type="ARBA" id="ARBA00006171"/>
    </source>
</evidence>
<dbReference type="SFLD" id="SFLDS00003">
    <property type="entry name" value="Haloacid_Dehalogenase"/>
    <property type="match status" value="1"/>
</dbReference>
<sequence>MRTLFFDIDGTLLVTQSAGSGALVQAMRTEFEVTEASAEGIRFGGRTDRDLVCEFLVAAGIDPTPENQGRLRRRYAVTLREALRTVRGNVLPGVTELLPALSVTPHVSLAVMTGNFPETARMKLETYRLIDYFPWVVGGDLDAVRCDMARRAADQLARRRGEAARDNVIVIGDTPNDVRCAQSIGAKCLAVCTGTASRDELESAGADRIVNDLTDQAAMEFLVG</sequence>
<protein>
    <recommendedName>
        <fullName evidence="4">phosphoglycolate phosphatase</fullName>
        <ecNumber evidence="4">3.1.3.18</ecNumber>
    </recommendedName>
</protein>
<gene>
    <name evidence="5" type="primary">gph</name>
    <name evidence="5" type="ORF">Mal15_39890</name>
</gene>
<accession>A0A5B9MFB1</accession>
<comment type="similarity">
    <text evidence="3">Belongs to the HAD-like hydrolase superfamily. CbbY/CbbZ/Gph/YieH family.</text>
</comment>
<dbReference type="InterPro" id="IPR050155">
    <property type="entry name" value="HAD-like_hydrolase_sf"/>
</dbReference>
<dbReference type="SUPFAM" id="SSF56784">
    <property type="entry name" value="HAD-like"/>
    <property type="match status" value="1"/>
</dbReference>
<dbReference type="InterPro" id="IPR041492">
    <property type="entry name" value="HAD_2"/>
</dbReference>
<reference evidence="5 6" key="1">
    <citation type="submission" date="2019-02" db="EMBL/GenBank/DDBJ databases">
        <title>Planctomycetal bacteria perform biofilm scaping via a novel small molecule.</title>
        <authorList>
            <person name="Jeske O."/>
            <person name="Boedeker C."/>
            <person name="Wiegand S."/>
            <person name="Breitling P."/>
            <person name="Kallscheuer N."/>
            <person name="Jogler M."/>
            <person name="Rohde M."/>
            <person name="Petersen J."/>
            <person name="Medema M.H."/>
            <person name="Surup F."/>
            <person name="Jogler C."/>
        </authorList>
    </citation>
    <scope>NUCLEOTIDE SEQUENCE [LARGE SCALE GENOMIC DNA]</scope>
    <source>
        <strain evidence="5 6">Mal15</strain>
    </source>
</reference>
<dbReference type="InterPro" id="IPR023198">
    <property type="entry name" value="PGP-like_dom2"/>
</dbReference>
<name>A0A5B9MFB1_9BACT</name>
<evidence type="ECO:0000256" key="4">
    <source>
        <dbReference type="ARBA" id="ARBA00013078"/>
    </source>
</evidence>
<dbReference type="Pfam" id="PF13419">
    <property type="entry name" value="HAD_2"/>
    <property type="match status" value="1"/>
</dbReference>
<dbReference type="Gene3D" id="1.10.150.240">
    <property type="entry name" value="Putative phosphatase, domain 2"/>
    <property type="match status" value="1"/>
</dbReference>
<proteinExistence type="inferred from homology"/>
<evidence type="ECO:0000256" key="2">
    <source>
        <dbReference type="ARBA" id="ARBA00004818"/>
    </source>
</evidence>
<dbReference type="EC" id="3.1.3.18" evidence="4"/>
<organism evidence="5 6">
    <name type="scientific">Stieleria maiorica</name>
    <dbReference type="NCBI Taxonomy" id="2795974"/>
    <lineage>
        <taxon>Bacteria</taxon>
        <taxon>Pseudomonadati</taxon>
        <taxon>Planctomycetota</taxon>
        <taxon>Planctomycetia</taxon>
        <taxon>Pirellulales</taxon>
        <taxon>Pirellulaceae</taxon>
        <taxon>Stieleria</taxon>
    </lineage>
</organism>
<keyword evidence="6" id="KW-1185">Reference proteome</keyword>
<dbReference type="InterPro" id="IPR023214">
    <property type="entry name" value="HAD_sf"/>
</dbReference>
<dbReference type="Proteomes" id="UP000321353">
    <property type="component" value="Chromosome"/>
</dbReference>
<dbReference type="InterPro" id="IPR036412">
    <property type="entry name" value="HAD-like_sf"/>
</dbReference>
<dbReference type="Gene3D" id="3.40.50.1000">
    <property type="entry name" value="HAD superfamily/HAD-like"/>
    <property type="match status" value="1"/>
</dbReference>
<dbReference type="SFLD" id="SFLDG01129">
    <property type="entry name" value="C1.5:_HAD__Beta-PGM__Phosphata"/>
    <property type="match status" value="1"/>
</dbReference>
<keyword evidence="5" id="KW-0378">Hydrolase</keyword>
<comment type="pathway">
    <text evidence="2">Organic acid metabolism; glycolate biosynthesis; glycolate from 2-phosphoglycolate: step 1/1.</text>
</comment>
<dbReference type="KEGG" id="smam:Mal15_39890"/>
<dbReference type="EMBL" id="CP036264">
    <property type="protein sequence ID" value="QEF99922.1"/>
    <property type="molecule type" value="Genomic_DNA"/>
</dbReference>
<evidence type="ECO:0000313" key="5">
    <source>
        <dbReference type="EMBL" id="QEF99922.1"/>
    </source>
</evidence>